<dbReference type="Proteomes" id="UP001140172">
    <property type="component" value="Unassembled WGS sequence"/>
</dbReference>
<gene>
    <name evidence="1" type="ORF">GGI15_003871</name>
</gene>
<evidence type="ECO:0000313" key="2">
    <source>
        <dbReference type="Proteomes" id="UP001140172"/>
    </source>
</evidence>
<accession>A0A9W8H7E7</accession>
<keyword evidence="2" id="KW-1185">Reference proteome</keyword>
<dbReference type="OrthoDB" id="10368089at2759"/>
<dbReference type="EMBL" id="JANBUM010000298">
    <property type="protein sequence ID" value="KAJ2779436.1"/>
    <property type="molecule type" value="Genomic_DNA"/>
</dbReference>
<reference evidence="1" key="1">
    <citation type="submission" date="2022-07" db="EMBL/GenBank/DDBJ databases">
        <title>Phylogenomic reconstructions and comparative analyses of Kickxellomycotina fungi.</title>
        <authorList>
            <person name="Reynolds N.K."/>
            <person name="Stajich J.E."/>
            <person name="Barry K."/>
            <person name="Grigoriev I.V."/>
            <person name="Crous P."/>
            <person name="Smith M.E."/>
        </authorList>
    </citation>
    <scope>NUCLEOTIDE SEQUENCE</scope>
    <source>
        <strain evidence="1">BCRC 34489</strain>
    </source>
</reference>
<proteinExistence type="predicted"/>
<name>A0A9W8H7E7_9FUNG</name>
<sequence>MSEWRICNIHEPPKPEPQYFQIQVPAVAGEYTYHFTKPSSCCHPAITCSAPPAEDTRYRDYYLKMIDGYWLDSYTCKQVQSAYNNAVKEEKEENEKIHKMSAEYYHDYLVRNGYSTDNLSKVPKPKYPKGCTLPHDDEGNHIVYHHCSHSSWPHASHSCHSHAHSHAHGHGCCHR</sequence>
<organism evidence="1 2">
    <name type="scientific">Coemansia interrupta</name>
    <dbReference type="NCBI Taxonomy" id="1126814"/>
    <lineage>
        <taxon>Eukaryota</taxon>
        <taxon>Fungi</taxon>
        <taxon>Fungi incertae sedis</taxon>
        <taxon>Zoopagomycota</taxon>
        <taxon>Kickxellomycotina</taxon>
        <taxon>Kickxellomycetes</taxon>
        <taxon>Kickxellales</taxon>
        <taxon>Kickxellaceae</taxon>
        <taxon>Coemansia</taxon>
    </lineage>
</organism>
<dbReference type="AlphaFoldDB" id="A0A9W8H7E7"/>
<comment type="caution">
    <text evidence="1">The sequence shown here is derived from an EMBL/GenBank/DDBJ whole genome shotgun (WGS) entry which is preliminary data.</text>
</comment>
<protein>
    <submittedName>
        <fullName evidence="1">Uncharacterized protein</fullName>
    </submittedName>
</protein>
<evidence type="ECO:0000313" key="1">
    <source>
        <dbReference type="EMBL" id="KAJ2779436.1"/>
    </source>
</evidence>